<feature type="compositionally biased region" description="Basic and acidic residues" evidence="1">
    <location>
        <begin position="264"/>
        <end position="277"/>
    </location>
</feature>
<dbReference type="EMBL" id="JAAPAO010000117">
    <property type="protein sequence ID" value="KAF4672170.1"/>
    <property type="molecule type" value="Genomic_DNA"/>
</dbReference>
<dbReference type="Pfam" id="PF08785">
    <property type="entry name" value="Ku_PK_bind"/>
    <property type="match status" value="1"/>
</dbReference>
<feature type="domain" description="Ku C-terminal" evidence="2">
    <location>
        <begin position="160"/>
        <end position="277"/>
    </location>
</feature>
<dbReference type="Proteomes" id="UP000591131">
    <property type="component" value="Unassembled WGS sequence"/>
</dbReference>
<reference evidence="3 4" key="1">
    <citation type="submission" date="2020-04" db="EMBL/GenBank/DDBJ databases">
        <title>Perkinsus chesapeaki whole genome sequence.</title>
        <authorList>
            <person name="Bogema D.R."/>
        </authorList>
    </citation>
    <scope>NUCLEOTIDE SEQUENCE [LARGE SCALE GENOMIC DNA]</scope>
    <source>
        <strain evidence="3">ATCC PRA-425</strain>
    </source>
</reference>
<dbReference type="Gene3D" id="1.25.40.240">
    <property type="entry name" value="Ku, C-terminal domain"/>
    <property type="match status" value="1"/>
</dbReference>
<comment type="caution">
    <text evidence="3">The sequence shown here is derived from an EMBL/GenBank/DDBJ whole genome shotgun (WGS) entry which is preliminary data.</text>
</comment>
<evidence type="ECO:0000256" key="1">
    <source>
        <dbReference type="SAM" id="MobiDB-lite"/>
    </source>
</evidence>
<dbReference type="SUPFAM" id="SSF101420">
    <property type="entry name" value="C-terminal domain of Ku80"/>
    <property type="match status" value="1"/>
</dbReference>
<dbReference type="InterPro" id="IPR016194">
    <property type="entry name" value="SPOC-like_C_dom_sf"/>
</dbReference>
<dbReference type="SUPFAM" id="SSF100939">
    <property type="entry name" value="SPOC domain-like"/>
    <property type="match status" value="1"/>
</dbReference>
<proteinExistence type="predicted"/>
<dbReference type="Gene3D" id="1.10.1600.10">
    <property type="match status" value="1"/>
</dbReference>
<evidence type="ECO:0000313" key="3">
    <source>
        <dbReference type="EMBL" id="KAF4672170.1"/>
    </source>
</evidence>
<dbReference type="OrthoDB" id="30826at2759"/>
<dbReference type="InterPro" id="IPR036494">
    <property type="entry name" value="Ku_C_sf"/>
</dbReference>
<organism evidence="3 4">
    <name type="scientific">Perkinsus chesapeaki</name>
    <name type="common">Clam parasite</name>
    <name type="synonym">Perkinsus andrewsi</name>
    <dbReference type="NCBI Taxonomy" id="330153"/>
    <lineage>
        <taxon>Eukaryota</taxon>
        <taxon>Sar</taxon>
        <taxon>Alveolata</taxon>
        <taxon>Perkinsozoa</taxon>
        <taxon>Perkinsea</taxon>
        <taxon>Perkinsida</taxon>
        <taxon>Perkinsidae</taxon>
        <taxon>Perkinsus</taxon>
    </lineage>
</organism>
<keyword evidence="4" id="KW-1185">Reference proteome</keyword>
<gene>
    <name evidence="3" type="primary">XRCC5_2</name>
    <name evidence="3" type="ORF">FOL47_000821</name>
</gene>
<dbReference type="InterPro" id="IPR014893">
    <property type="entry name" value="Ku_PK_bind"/>
</dbReference>
<protein>
    <submittedName>
        <fullName evidence="3">X-ray repair cross-complementing protein 5</fullName>
    </submittedName>
</protein>
<feature type="compositionally biased region" description="Low complexity" evidence="1">
    <location>
        <begin position="280"/>
        <end position="296"/>
    </location>
</feature>
<feature type="region of interest" description="Disordered" evidence="1">
    <location>
        <begin position="261"/>
        <end position="296"/>
    </location>
</feature>
<dbReference type="AlphaFoldDB" id="A0A7J6MLU1"/>
<accession>A0A7J6MLU1</accession>
<sequence>MDTMNLEDDGESHELLKMKDIHNPTLLRFWRTVIERADDPDAPVVGVDEEIDRYLHPERAIEWRFMKDVNALKEVFPLVKVPVDKKKKKKYWRGSPDIETAQAAGYQKPPPVDPSHLVFDFPDEDEGDGLSSPAVVSAQHAVPLFGGKQMYPQVRIGSTTPVKDFTTAVYGAGVTSGLLDEAMRKMSGITLHLLGHPGYDYVDKAVDCIVAMRDAAICYGNDRMVVMDYNKFIHDTLSKCKDNAYLWERVTGKRITYLTSKEASASDKTDKDAEDFLNKQQQQPPQEEGEQPPVSE</sequence>
<name>A0A7J6MLU1_PERCH</name>
<evidence type="ECO:0000259" key="2">
    <source>
        <dbReference type="Pfam" id="PF08785"/>
    </source>
</evidence>
<evidence type="ECO:0000313" key="4">
    <source>
        <dbReference type="Proteomes" id="UP000591131"/>
    </source>
</evidence>